<evidence type="ECO:0000313" key="3">
    <source>
        <dbReference type="Proteomes" id="UP001301869"/>
    </source>
</evidence>
<gene>
    <name evidence="2" type="ORF">P1P91_05525</name>
</gene>
<dbReference type="Pfam" id="PF19577">
    <property type="entry name" value="DcaP"/>
    <property type="match status" value="1"/>
</dbReference>
<dbReference type="Proteomes" id="UP001301869">
    <property type="component" value="Chromosome"/>
</dbReference>
<name>A0ABY9Z213_9GAMM</name>
<dbReference type="RefSeq" id="WP_311885093.1">
    <property type="nucleotide sequence ID" value="NZ_CP119391.1"/>
</dbReference>
<organism evidence="2 3">
    <name type="scientific">Halomonas piscis</name>
    <dbReference type="NCBI Taxonomy" id="3031727"/>
    <lineage>
        <taxon>Bacteria</taxon>
        <taxon>Pseudomonadati</taxon>
        <taxon>Pseudomonadota</taxon>
        <taxon>Gammaproteobacteria</taxon>
        <taxon>Oceanospirillales</taxon>
        <taxon>Halomonadaceae</taxon>
        <taxon>Halomonas</taxon>
    </lineage>
</organism>
<accession>A0ABY9Z213</accession>
<feature type="signal peptide" evidence="1">
    <location>
        <begin position="1"/>
        <end position="27"/>
    </location>
</feature>
<reference evidence="2 3" key="1">
    <citation type="submission" date="2023-03" db="EMBL/GenBank/DDBJ databases">
        <title>Halomonas sp. nov., isolated from Korean tranditional fermented seafood 'Jeotgal'.</title>
        <authorList>
            <person name="Kim B."/>
            <person name="Shin N.-R."/>
        </authorList>
    </citation>
    <scope>NUCLEOTIDE SEQUENCE [LARGE SCALE GENOMIC DNA]</scope>
    <source>
        <strain evidence="2 3">SG2L-4</strain>
    </source>
</reference>
<evidence type="ECO:0000313" key="2">
    <source>
        <dbReference type="EMBL" id="WNK21135.1"/>
    </source>
</evidence>
<sequence>MPHRSRLRRTALPAGLLALCLSSPATAVDFTLGDTQASVYGFAKLDLIYDTDNDLGDLAARPKILIDGQQGSDDHFRAHAYQSRLGFKTQTPVDGSSLTTRIEVDWMQNPPEGGELRLRHAYGSWNGVLAGKTWTNFGSRLSRTPIIDFAPSPGQSKSGRKAQLRYSAGGFHAALENPDPDDFRDGVASAFNPARGVYRVDDNARQSMPDLTLRYQTAGDRLAYSAAAMGRRLSVDGDVDDSALGWGVSAATRFKASEMLTLRGALTYGDGIGEYLQNNPSAPAFVNGNSVDTVSAWGANLGASLAAGPGAINLGYGISRADLDDIRDAGLPGAESANKQFEAVHLNYIWSPATRVAYGVEAGYHTREVADGRDGDALRLQGMVKYAF</sequence>
<keyword evidence="3" id="KW-1185">Reference proteome</keyword>
<evidence type="ECO:0000256" key="1">
    <source>
        <dbReference type="SAM" id="SignalP"/>
    </source>
</evidence>
<feature type="chain" id="PRO_5046605865" evidence="1">
    <location>
        <begin position="28"/>
        <end position="388"/>
    </location>
</feature>
<dbReference type="SUPFAM" id="SSF56935">
    <property type="entry name" value="Porins"/>
    <property type="match status" value="1"/>
</dbReference>
<protein>
    <submittedName>
        <fullName evidence="2">DcaP family trimeric outer membrane transporter</fullName>
    </submittedName>
</protein>
<proteinExistence type="predicted"/>
<dbReference type="EMBL" id="CP119391">
    <property type="protein sequence ID" value="WNK21135.1"/>
    <property type="molecule type" value="Genomic_DNA"/>
</dbReference>
<keyword evidence="1" id="KW-0732">Signal</keyword>
<dbReference type="InterPro" id="IPR045748">
    <property type="entry name" value="DcaP"/>
</dbReference>